<gene>
    <name evidence="3" type="ORF">GCM10022242_06350</name>
</gene>
<feature type="region of interest" description="Disordered" evidence="1">
    <location>
        <begin position="59"/>
        <end position="102"/>
    </location>
</feature>
<name>A0ABP7I4I8_9ACTN</name>
<proteinExistence type="predicted"/>
<evidence type="ECO:0000313" key="3">
    <source>
        <dbReference type="EMBL" id="GAA3806011.1"/>
    </source>
</evidence>
<evidence type="ECO:0000313" key="4">
    <source>
        <dbReference type="Proteomes" id="UP001501821"/>
    </source>
</evidence>
<protein>
    <submittedName>
        <fullName evidence="3">Uncharacterized protein</fullName>
    </submittedName>
</protein>
<feature type="compositionally biased region" description="Basic residues" evidence="1">
    <location>
        <begin position="93"/>
        <end position="102"/>
    </location>
</feature>
<evidence type="ECO:0000256" key="2">
    <source>
        <dbReference type="SAM" id="Phobius"/>
    </source>
</evidence>
<comment type="caution">
    <text evidence="3">The sequence shown here is derived from an EMBL/GenBank/DDBJ whole genome shotgun (WGS) entry which is preliminary data.</text>
</comment>
<accession>A0ABP7I4I8</accession>
<keyword evidence="2" id="KW-1133">Transmembrane helix</keyword>
<dbReference type="Proteomes" id="UP001501821">
    <property type="component" value="Unassembled WGS sequence"/>
</dbReference>
<keyword evidence="2" id="KW-0812">Transmembrane</keyword>
<dbReference type="RefSeq" id="WP_344772351.1">
    <property type="nucleotide sequence ID" value="NZ_BAABAH010000002.1"/>
</dbReference>
<keyword evidence="4" id="KW-1185">Reference proteome</keyword>
<reference evidence="4" key="1">
    <citation type="journal article" date="2019" name="Int. J. Syst. Evol. Microbiol.">
        <title>The Global Catalogue of Microorganisms (GCM) 10K type strain sequencing project: providing services to taxonomists for standard genome sequencing and annotation.</title>
        <authorList>
            <consortium name="The Broad Institute Genomics Platform"/>
            <consortium name="The Broad Institute Genome Sequencing Center for Infectious Disease"/>
            <person name="Wu L."/>
            <person name="Ma J."/>
        </authorList>
    </citation>
    <scope>NUCLEOTIDE SEQUENCE [LARGE SCALE GENOMIC DNA]</scope>
    <source>
        <strain evidence="4">JCM 16953</strain>
    </source>
</reference>
<feature type="compositionally biased region" description="Basic and acidic residues" evidence="1">
    <location>
        <begin position="70"/>
        <end position="92"/>
    </location>
</feature>
<organism evidence="3 4">
    <name type="scientific">Nocardioides panacisoli</name>
    <dbReference type="NCBI Taxonomy" id="627624"/>
    <lineage>
        <taxon>Bacteria</taxon>
        <taxon>Bacillati</taxon>
        <taxon>Actinomycetota</taxon>
        <taxon>Actinomycetes</taxon>
        <taxon>Propionibacteriales</taxon>
        <taxon>Nocardioidaceae</taxon>
        <taxon>Nocardioides</taxon>
    </lineage>
</organism>
<feature type="transmembrane region" description="Helical" evidence="2">
    <location>
        <begin position="29"/>
        <end position="48"/>
    </location>
</feature>
<sequence length="102" mass="11457">MIGEVVLGLAHVVPALVQSSSGDSNPVWLLAAGPAGGAATYWLIYRYYRNTDKSHQFERDTIIDAQPVRGSEEKVDHISKTRDSDIDKDNKDKHRQRVQRIP</sequence>
<dbReference type="EMBL" id="BAABAH010000002">
    <property type="protein sequence ID" value="GAA3806011.1"/>
    <property type="molecule type" value="Genomic_DNA"/>
</dbReference>
<evidence type="ECO:0000256" key="1">
    <source>
        <dbReference type="SAM" id="MobiDB-lite"/>
    </source>
</evidence>
<keyword evidence="2" id="KW-0472">Membrane</keyword>